<sequence length="313" mass="32659">MPKAARVGDFHLCLAFTPLPHVGGPIVSVCSPNVETNSRNQARSGDRLQCIPSINFIVTGSGSVEINGQLAARKTDRTMHQPLGLITAGSSNVEIGGPRVGATLGNRKKGLKACKAARVGRNPPPGATGPDGKQLLANTRGQSYNNCGVESSRQIINQSHPGSPRTQEGLLQEAFDHGDAIRDPKGLYYSGGTYTDTMENILERNGVPAHLESGSMQNLAQAVAGDQGVIATLMAGTMWPVSNPGQGAYPPPGTGGHAVLVTGVEFDADGNVKNVIINDTGTGQCGIRVPASTFQEAVDDYNGGLVITDEPIW</sequence>
<dbReference type="Pfam" id="PF05488">
    <property type="entry name" value="PAAR_motif"/>
    <property type="match status" value="1"/>
</dbReference>
<name>A0A017SYD4_9BACT</name>
<dbReference type="eggNOG" id="COG4104">
    <property type="taxonomic scope" value="Bacteria"/>
</dbReference>
<evidence type="ECO:0000313" key="1">
    <source>
        <dbReference type="EMBL" id="EYF01316.1"/>
    </source>
</evidence>
<dbReference type="InterPro" id="IPR008727">
    <property type="entry name" value="PAAR_motif"/>
</dbReference>
<dbReference type="OrthoDB" id="9807902at2"/>
<protein>
    <recommendedName>
        <fullName evidence="3">Peptidase C39-like domain-containing protein</fullName>
    </recommendedName>
</protein>
<keyword evidence="2" id="KW-1185">Reference proteome</keyword>
<accession>A0A017SYD4</accession>
<proteinExistence type="predicted"/>
<dbReference type="Proteomes" id="UP000019678">
    <property type="component" value="Unassembled WGS sequence"/>
</dbReference>
<dbReference type="CDD" id="cd14738">
    <property type="entry name" value="PAAR_2"/>
    <property type="match status" value="1"/>
</dbReference>
<dbReference type="STRING" id="1192034.CAP_8470"/>
<comment type="caution">
    <text evidence="1">The sequence shown here is derived from an EMBL/GenBank/DDBJ whole genome shotgun (WGS) entry which is preliminary data.</text>
</comment>
<dbReference type="EMBL" id="ASRX01000084">
    <property type="protein sequence ID" value="EYF01316.1"/>
    <property type="molecule type" value="Genomic_DNA"/>
</dbReference>
<evidence type="ECO:0008006" key="3">
    <source>
        <dbReference type="Google" id="ProtNLM"/>
    </source>
</evidence>
<dbReference type="RefSeq" id="WP_081865655.1">
    <property type="nucleotide sequence ID" value="NZ_ASRX01000084.1"/>
</dbReference>
<reference evidence="1 2" key="1">
    <citation type="submission" date="2013-05" db="EMBL/GenBank/DDBJ databases">
        <title>Genome assembly of Chondromyces apiculatus DSM 436.</title>
        <authorList>
            <person name="Sharma G."/>
            <person name="Khatri I."/>
            <person name="Kaur C."/>
            <person name="Mayilraj S."/>
            <person name="Subramanian S."/>
        </authorList>
    </citation>
    <scope>NUCLEOTIDE SEQUENCE [LARGE SCALE GENOMIC DNA]</scope>
    <source>
        <strain evidence="1 2">DSM 436</strain>
    </source>
</reference>
<organism evidence="1 2">
    <name type="scientific">Chondromyces apiculatus DSM 436</name>
    <dbReference type="NCBI Taxonomy" id="1192034"/>
    <lineage>
        <taxon>Bacteria</taxon>
        <taxon>Pseudomonadati</taxon>
        <taxon>Myxococcota</taxon>
        <taxon>Polyangia</taxon>
        <taxon>Polyangiales</taxon>
        <taxon>Polyangiaceae</taxon>
        <taxon>Chondromyces</taxon>
    </lineage>
</organism>
<dbReference type="Gene3D" id="3.90.70.10">
    <property type="entry name" value="Cysteine proteinases"/>
    <property type="match status" value="1"/>
</dbReference>
<dbReference type="AlphaFoldDB" id="A0A017SYD4"/>
<gene>
    <name evidence="1" type="ORF">CAP_8470</name>
</gene>
<evidence type="ECO:0000313" key="2">
    <source>
        <dbReference type="Proteomes" id="UP000019678"/>
    </source>
</evidence>
<dbReference type="Gene3D" id="2.60.200.60">
    <property type="match status" value="2"/>
</dbReference>